<comment type="caution">
    <text evidence="1">The sequence shown here is derived from an EMBL/GenBank/DDBJ whole genome shotgun (WGS) entry which is preliminary data.</text>
</comment>
<evidence type="ECO:0000313" key="1">
    <source>
        <dbReference type="EMBL" id="KXB34130.1"/>
    </source>
</evidence>
<sequence length="294" mass="33021">SKSFFGAKKARKSRVLAHATPTGRLNKMSVSVLGYLFDDAMRDVADALQTIINNSHYDENILRDYLDCAAKLDVVPTTMEELASAVLDPALNSYNVLPTTYGFPSEEKAYEAVARDLFDPLLKQELSDAGASSYFDWSGFGKDFLQREGFILGRYGYLEEAPSEVLLSADEIIGLAHYLDGYTYDGDTIHRIKEHINLDMLNLAGSNIAQYNPQDFWVVEFNECDAKAPNMTGKVLTSQLIDDITLLDKQLETQPGYYKFYFDHIVEGNTVDHWRLDVGDGLKTNAPLYSELYS</sequence>
<dbReference type="PATRIC" id="fig|1393034.3.peg.918"/>
<gene>
    <name evidence="1" type="ORF">HMPREF3192_00956</name>
</gene>
<organism evidence="1 2">
    <name type="scientific">Atopobium deltae</name>
    <dbReference type="NCBI Taxonomy" id="1393034"/>
    <lineage>
        <taxon>Bacteria</taxon>
        <taxon>Bacillati</taxon>
        <taxon>Actinomycetota</taxon>
        <taxon>Coriobacteriia</taxon>
        <taxon>Coriobacteriales</taxon>
        <taxon>Atopobiaceae</taxon>
        <taxon>Atopobium</taxon>
    </lineage>
</organism>
<feature type="non-terminal residue" evidence="1">
    <location>
        <position position="294"/>
    </location>
</feature>
<proteinExistence type="predicted"/>
<evidence type="ECO:0000313" key="2">
    <source>
        <dbReference type="Proteomes" id="UP000070675"/>
    </source>
</evidence>
<dbReference type="RefSeq" id="WP_066305679.1">
    <property type="nucleotide sequence ID" value="NZ_KQ959503.1"/>
</dbReference>
<keyword evidence="2" id="KW-1185">Reference proteome</keyword>
<name>A0A133XT73_9ACTN</name>
<dbReference type="Proteomes" id="UP000070675">
    <property type="component" value="Unassembled WGS sequence"/>
</dbReference>
<accession>A0A133XT73</accession>
<protein>
    <submittedName>
        <fullName evidence="1">Uncharacterized protein</fullName>
    </submittedName>
</protein>
<dbReference type="EMBL" id="LSCR01000023">
    <property type="protein sequence ID" value="KXB34130.1"/>
    <property type="molecule type" value="Genomic_DNA"/>
</dbReference>
<reference evidence="2" key="1">
    <citation type="submission" date="2016-01" db="EMBL/GenBank/DDBJ databases">
        <authorList>
            <person name="Mitreva M."/>
            <person name="Pepin K.H."/>
            <person name="Mihindukulasuriya K.A."/>
            <person name="Fulton R."/>
            <person name="Fronick C."/>
            <person name="O'Laughlin M."/>
            <person name="Miner T."/>
            <person name="Herter B."/>
            <person name="Rosa B.A."/>
            <person name="Cordes M."/>
            <person name="Tomlinson C."/>
            <person name="Wollam A."/>
            <person name="Palsikar V.B."/>
            <person name="Mardis E.R."/>
            <person name="Wilson R.K."/>
        </authorList>
    </citation>
    <scope>NUCLEOTIDE SEQUENCE [LARGE SCALE GENOMIC DNA]</scope>
    <source>
        <strain evidence="2">DNF00019</strain>
    </source>
</reference>
<feature type="non-terminal residue" evidence="1">
    <location>
        <position position="1"/>
    </location>
</feature>
<dbReference type="AlphaFoldDB" id="A0A133XT73"/>